<dbReference type="SUPFAM" id="SSF52540">
    <property type="entry name" value="P-loop containing nucleoside triphosphate hydrolases"/>
    <property type="match status" value="1"/>
</dbReference>
<dbReference type="InterPro" id="IPR051162">
    <property type="entry name" value="T4SS_component"/>
</dbReference>
<evidence type="ECO:0000313" key="1">
    <source>
        <dbReference type="EMBL" id="QVW15761.1"/>
    </source>
</evidence>
<gene>
    <name evidence="1" type="ORF">KI246_00050</name>
</gene>
<protein>
    <submittedName>
        <fullName evidence="1">TraC-F-type conjugal transfer protein</fullName>
    </submittedName>
</protein>
<dbReference type="PANTHER" id="PTHR30121:SF6">
    <property type="entry name" value="SLR6007 PROTEIN"/>
    <property type="match status" value="1"/>
</dbReference>
<sequence>MNLFKKKQSKKQTLSSNVEKVDKKVKKRVQQQANPTVQESIFYTSQFEEGLMHIVEDEFSKCYKLGEVDYEIAVEEDQLNTVMGYAEGLNTLDKNSRYQLLVVNKREEESLMEDVLLAYQGDHLDNYRQEINEIITKQYEQDERNFKIEKYAIFTTKSSSMKQANKELEGIMQNFANRFEANQIKLEVTPMTGLERLSLFSYFLRHGQYFGTSYQDIAVSGLTSKAFIVPSKIKFPNNKAYFRLGENYAAVLTIQQYPKYLEDKLIKELCATGRELAISIHARPYDMMEARKAIQGTKTLNDVAIQKQQKQNFRSGVSEDAISGEAKEIQETTNALMDEIKNNGQKLFNGLFSVFLIAETEKELLEAVESVKNVGATWQVVFDTVDNYKEEALNTILPIGKPYLDVEMSYMRDLTTTNIATQVPFTNVELQSPTGQFYGRNQLTKNMITIDRKKDLITPSGLIFGTSGSGKGMATKWEILSTRLKFPKDRFLIVDPESEYLPIGKELDAEILDISTGTKNHLNILGMVDKQLLDEEDQELDLVKEKSNLLSTMFESLLKSYTDVDAGLVDRVTLLTYERFENKETEPTLVDWFRILKEQTDEGAKELANKVETYCVGSQDIFAHQTNIDLTAPFIVFNTKKLDDRLKKFAMKVILDQLWKQVVSGQGKVTSRLYFDELQVNFTTEEEAEWFLNLWARIRKYGAVTTGITQNPTTLLDSKAGQKMIANSEFLILLRQKPIDSQRLVEILSLTPALKKYINDRAPQGTGLISAGGVVVPFENPIPKETHLFEIMNTDA</sequence>
<dbReference type="EMBL" id="CP075560">
    <property type="protein sequence ID" value="QVW15761.1"/>
    <property type="molecule type" value="Genomic_DNA"/>
</dbReference>
<dbReference type="RefSeq" id="WP_002365863.1">
    <property type="nucleotide sequence ID" value="NZ_CP075560.1"/>
</dbReference>
<dbReference type="InterPro" id="IPR027417">
    <property type="entry name" value="P-loop_NTPase"/>
</dbReference>
<keyword evidence="1" id="KW-0614">Plasmid</keyword>
<dbReference type="AlphaFoldDB" id="A0A8E7C6P0"/>
<accession>A0A8E7C6P0</accession>
<dbReference type="Gene3D" id="3.40.50.300">
    <property type="entry name" value="P-loop containing nucleotide triphosphate hydrolases"/>
    <property type="match status" value="1"/>
</dbReference>
<organism evidence="1">
    <name type="scientific">Enterococcus sp. E1123</name>
    <dbReference type="NCBI Taxonomy" id="2836368"/>
    <lineage>
        <taxon>Bacteria</taxon>
        <taxon>Bacillati</taxon>
        <taxon>Bacillota</taxon>
        <taxon>Bacilli</taxon>
        <taxon>Lactobacillales</taxon>
        <taxon>Enterococcaceae</taxon>
        <taxon>Enterococcus</taxon>
    </lineage>
</organism>
<geneLocation type="plasmid" evidence="1">
    <name>pE1123</name>
</geneLocation>
<reference evidence="1" key="1">
    <citation type="submission" date="2021-05" db="EMBL/GenBank/DDBJ databases">
        <title>Enterococcus faecalis.</title>
        <authorList>
            <person name="Du X."/>
        </authorList>
    </citation>
    <scope>NUCLEOTIDE SEQUENCE</scope>
    <source>
        <plasmid evidence="1">pE1123</plasmid>
    </source>
</reference>
<dbReference type="NCBIfam" id="NF045971">
    <property type="entry name" value="conju_CD1110"/>
    <property type="match status" value="1"/>
</dbReference>
<dbReference type="Gene3D" id="1.10.8.730">
    <property type="match status" value="1"/>
</dbReference>
<proteinExistence type="predicted"/>
<dbReference type="PANTHER" id="PTHR30121">
    <property type="entry name" value="UNCHARACTERIZED PROTEIN YJGR-RELATED"/>
    <property type="match status" value="1"/>
</dbReference>
<name>A0A8E7C6P0_9ENTE</name>